<dbReference type="SUPFAM" id="SSF56104">
    <property type="entry name" value="SAICAR synthase-like"/>
    <property type="match status" value="1"/>
</dbReference>
<dbReference type="VEuPathDB" id="TriTrypDB:LtaPh_2709100"/>
<dbReference type="PANTHER" id="PTHR45748:SF7">
    <property type="entry name" value="1-PHOSPHATIDYLINOSITOL 3-PHOSPHATE 5-KINASE-RELATED"/>
    <property type="match status" value="1"/>
</dbReference>
<dbReference type="PANTHER" id="PTHR45748">
    <property type="entry name" value="1-PHOSPHATIDYLINOSITOL 3-PHOSPHATE 5-KINASE-RELATED"/>
    <property type="match status" value="1"/>
</dbReference>
<feature type="domain" description="PIPK" evidence="16">
    <location>
        <begin position="1292"/>
        <end position="1661"/>
    </location>
</feature>
<dbReference type="CDD" id="cd17300">
    <property type="entry name" value="PIPKc_PIKfyve"/>
    <property type="match status" value="1"/>
</dbReference>
<dbReference type="SMART" id="SM00064">
    <property type="entry name" value="FYVE"/>
    <property type="match status" value="1"/>
</dbReference>
<dbReference type="OrthoDB" id="158357at2759"/>
<dbReference type="InterPro" id="IPR027484">
    <property type="entry name" value="PInositol-4-P-5-kinase_N"/>
</dbReference>
<evidence type="ECO:0000256" key="9">
    <source>
        <dbReference type="ARBA" id="ARBA00022786"/>
    </source>
</evidence>
<accession>A0A640KL26</accession>
<dbReference type="Gene3D" id="3.30.40.10">
    <property type="entry name" value="Zinc/RING finger domain, C3HC4 (zinc finger)"/>
    <property type="match status" value="1"/>
</dbReference>
<dbReference type="PROSITE" id="PS50178">
    <property type="entry name" value="ZF_FYVE"/>
    <property type="match status" value="1"/>
</dbReference>
<protein>
    <submittedName>
        <fullName evidence="17">Phosphatidylinositol (3,5) kinase, putative</fullName>
    </submittedName>
</protein>
<dbReference type="Pfam" id="PF01363">
    <property type="entry name" value="FYVE"/>
    <property type="match status" value="1"/>
</dbReference>
<dbReference type="SUPFAM" id="SSF52029">
    <property type="entry name" value="GroEL apical domain-like"/>
    <property type="match status" value="1"/>
</dbReference>
<dbReference type="InterPro" id="IPR044769">
    <property type="entry name" value="PIKfyve_PIPKc"/>
</dbReference>
<evidence type="ECO:0000256" key="5">
    <source>
        <dbReference type="ARBA" id="ARBA00022723"/>
    </source>
</evidence>
<feature type="domain" description="FYVE-type" evidence="15">
    <location>
        <begin position="11"/>
        <end position="44"/>
    </location>
</feature>
<evidence type="ECO:0000256" key="7">
    <source>
        <dbReference type="ARBA" id="ARBA00022753"/>
    </source>
</evidence>
<sequence length="1702" mass="183184">MPTDRSLWVEDKYALRCRRCGKKFTVFRRRHHCRRCGQVFCYECLNPLPTAASAPQDIVFSVYQWFAPSQNTPISTATSTKAGTVTEKTEPVRISRDGSSAVTTATAAAAELSMRLCCRCASTIAENAAREASVSHDEFEPSSLTVNSAAQFVPSMSSPLMRSVSLPCPSPSKLNTPMRHSFVCIPEEVQSPAALHTPMSFEVAHLSEAEDPPHMQEPESLSSTVMHAETAEEREVTYSIGRVRRPTLSAMTQWWAAQQKVVASKEASTLPVQRASPCSSTFESAGALVRTLSNPIDFHARFYLGEGTTQSPLAFSGGVMGSATVIPLADGAAPLHGFLDAFGAACTTHLKARIQNTLHSAFPNLRGSRLCCHLADVAWHIVGHTAVALGASIFDHLASFVVLDPAQPAQCIVYPGLVNRPRLPSRRVMSPCDHPRVLLLAGHLSYPVQAGEDLVEYVRSYSGYLDKLFQRLVMWHPDVIVVEGSMHHYLRARIEKEGQMRLVLDVGHDFLVQLSWCLHADIIADLQYVGVGDLATTAPLGHCATFEVLEFAEEVHCCGFRGFDALSFHTLVFRGGCPSGGVTAHDSSSGEREWEAVEKVLREAVTVAYHMALQAHSTAALVREGLPVSVSGTALTAEEVDAAAAITMNVGCHFPLSVQSACHRSASPAALSVLKDNIVVNIVHMDALFEGGGGSGGGGSVVGTLAKSRSTELALECGASRGSFTPSRGVSHLDLPVSSAPSASPSAPLLSPPLGRAEAPAANAYAVVQQKCAMNFYGAGDESLFQFLVKRCAGPELQVLYMHGAHRVKVITSTGAPLSSSATVLTESGLAGVLGTAQMSAFHRVTARQSARRALTSTEPLDAHATTAFVAHLKGYFSLHIRVVNKDERVVAAGVEAVAAATVDATIDVCAPHLLNISTAAFLEWVLYGWIPALSRQSAHPSLQLLFQFHSLGTAAQQQQQQRLPSATDVSAYANVVTFLVEAAPLARIEYPRTVMPGTSSASQEEGSSEEDAMRIVECLYAEHDAGEMESLLTELQQAMHASLDRMEQLESGKASVPAGASPGNTAHLGEDTEGKGATVVKPSSMPTLERATVDVRQLSGDVQRALSVLQDARRRGHPDVALCLANMRSHLLPALLAAYRGWHDTQRRAATKIAATNPADTAAASVPEFPSCLRQLEGCLYHKQRSQWIRLAEPSSILAEALLQLYEPFPPSTPCTPSTTKDATAATVLEMSKPVDGAAATVASATPHVAFAAECTHTASSLGMGSVTRSVQPPLMSMVRQMSPAEALEVLRQSAKADAASPPSLKCTLSGYQSVMHPGAGGGPAGLAGGAVATRSSATSVASMISGSTANVEPSITVDVLFSLSFAALHVLYTDGAPFDICAALMRCRPFSPDGGKSHSAFFVTQDGRFLIKSVKPMELRHFREWAPRYFARMEAYYTSLHRQRQQPQSSDAESSAHLLDAQSTLGKIMGLYAIHVQGSRSRASASPAMSSGSGLTDPHPPLWNLLTDGTHCFMVAEQLLFQRPVREQWDLKGSQRNRTTEHTAAVRLDVDLVQERLRLGNFFFCTPEAKDLLMDHLFRDTALLAESGIMDYSLMVTVGDGIVCVGMIDFLHPYSSAKVLESKMKSSLDTMLGYTRRDPTIIDPASYAARFMLWMDGYFNGVPDRLFPLTRVRHLKECKETDVLEKESQLAPVSSETRRR</sequence>
<evidence type="ECO:0000256" key="13">
    <source>
        <dbReference type="PROSITE-ProRule" id="PRU00781"/>
    </source>
</evidence>
<dbReference type="Gene3D" id="3.30.810.10">
    <property type="entry name" value="2-Layer Sandwich"/>
    <property type="match status" value="1"/>
</dbReference>
<dbReference type="SMART" id="SM00330">
    <property type="entry name" value="PIPKc"/>
    <property type="match status" value="1"/>
</dbReference>
<comment type="subcellular location">
    <subcellularLocation>
        <location evidence="2">Cytoplasm</location>
    </subcellularLocation>
    <subcellularLocation>
        <location evidence="1">Endosome</location>
    </subcellularLocation>
</comment>
<keyword evidence="8 12" id="KW-0863">Zinc-finger</keyword>
<evidence type="ECO:0000259" key="16">
    <source>
        <dbReference type="PROSITE" id="PS51455"/>
    </source>
</evidence>
<evidence type="ECO:0000256" key="14">
    <source>
        <dbReference type="SAM" id="MobiDB-lite"/>
    </source>
</evidence>
<dbReference type="InterPro" id="IPR002498">
    <property type="entry name" value="PInositol-4-P-4/5-kinase_core"/>
</dbReference>
<name>A0A640KL26_LEITA</name>
<evidence type="ECO:0000256" key="8">
    <source>
        <dbReference type="ARBA" id="ARBA00022771"/>
    </source>
</evidence>
<dbReference type="InterPro" id="IPR017455">
    <property type="entry name" value="Znf_FYVE-rel"/>
</dbReference>
<dbReference type="InterPro" id="IPR013083">
    <property type="entry name" value="Znf_RING/FYVE/PHD"/>
</dbReference>
<dbReference type="InterPro" id="IPR027409">
    <property type="entry name" value="GroEL-like_apical_dom_sf"/>
</dbReference>
<keyword evidence="13 17" id="KW-0418">Kinase</keyword>
<keyword evidence="9" id="KW-0833">Ubl conjugation pathway</keyword>
<evidence type="ECO:0000256" key="3">
    <source>
        <dbReference type="ARBA" id="ARBA00022490"/>
    </source>
</evidence>
<keyword evidence="3" id="KW-0963">Cytoplasm</keyword>
<reference evidence="17" key="1">
    <citation type="submission" date="2019-11" db="EMBL/GenBank/DDBJ databases">
        <title>Leishmania tarentolae CDS.</title>
        <authorList>
            <person name="Goto Y."/>
            <person name="Yamagishi J."/>
        </authorList>
    </citation>
    <scope>NUCLEOTIDE SEQUENCE [LARGE SCALE GENOMIC DNA]</scope>
    <source>
        <strain evidence="17">Parrot Tar II</strain>
    </source>
</reference>
<keyword evidence="11 13" id="KW-0067">ATP-binding</keyword>
<dbReference type="GO" id="GO:0005524">
    <property type="term" value="F:ATP binding"/>
    <property type="evidence" value="ECO:0007669"/>
    <property type="project" value="UniProtKB-UniRule"/>
</dbReference>
<dbReference type="Gene3D" id="3.30.800.10">
    <property type="entry name" value="Phosphatidylinositol Phosphate Kinase II Beta"/>
    <property type="match status" value="1"/>
</dbReference>
<comment type="caution">
    <text evidence="17">The sequence shown here is derived from an EMBL/GenBank/DDBJ whole genome shotgun (WGS) entry which is preliminary data.</text>
</comment>
<organism evidence="17 18">
    <name type="scientific">Leishmania tarentolae</name>
    <name type="common">Sauroleishmania tarentolae</name>
    <dbReference type="NCBI Taxonomy" id="5689"/>
    <lineage>
        <taxon>Eukaryota</taxon>
        <taxon>Discoba</taxon>
        <taxon>Euglenozoa</taxon>
        <taxon>Kinetoplastea</taxon>
        <taxon>Metakinetoplastina</taxon>
        <taxon>Trypanosomatida</taxon>
        <taxon>Trypanosomatidae</taxon>
        <taxon>Leishmaniinae</taxon>
        <taxon>Leishmania</taxon>
        <taxon>lizard Leishmania</taxon>
    </lineage>
</organism>
<evidence type="ECO:0000256" key="4">
    <source>
        <dbReference type="ARBA" id="ARBA00022679"/>
    </source>
</evidence>
<keyword evidence="7" id="KW-0967">Endosome</keyword>
<keyword evidence="6 13" id="KW-0547">Nucleotide-binding</keyword>
<keyword evidence="4 13" id="KW-0808">Transferase</keyword>
<keyword evidence="5" id="KW-0479">Metal-binding</keyword>
<evidence type="ECO:0000256" key="12">
    <source>
        <dbReference type="PROSITE-ProRule" id="PRU00091"/>
    </source>
</evidence>
<dbReference type="GO" id="GO:0010008">
    <property type="term" value="C:endosome membrane"/>
    <property type="evidence" value="ECO:0007669"/>
    <property type="project" value="TreeGrafter"/>
</dbReference>
<dbReference type="InterPro" id="IPR000306">
    <property type="entry name" value="Znf_FYVE"/>
</dbReference>
<evidence type="ECO:0000256" key="6">
    <source>
        <dbReference type="ARBA" id="ARBA00022741"/>
    </source>
</evidence>
<dbReference type="GO" id="GO:0046854">
    <property type="term" value="P:phosphatidylinositol phosphate biosynthetic process"/>
    <property type="evidence" value="ECO:0007669"/>
    <property type="project" value="TreeGrafter"/>
</dbReference>
<evidence type="ECO:0000256" key="10">
    <source>
        <dbReference type="ARBA" id="ARBA00022833"/>
    </source>
</evidence>
<keyword evidence="18" id="KW-1185">Reference proteome</keyword>
<dbReference type="InterPro" id="IPR011011">
    <property type="entry name" value="Znf_FYVE_PHD"/>
</dbReference>
<dbReference type="EMBL" id="BLBS01000037">
    <property type="protein sequence ID" value="GET89735.1"/>
    <property type="molecule type" value="Genomic_DNA"/>
</dbReference>
<evidence type="ECO:0000256" key="2">
    <source>
        <dbReference type="ARBA" id="ARBA00004496"/>
    </source>
</evidence>
<evidence type="ECO:0000313" key="17">
    <source>
        <dbReference type="EMBL" id="GET89735.1"/>
    </source>
</evidence>
<evidence type="ECO:0000256" key="1">
    <source>
        <dbReference type="ARBA" id="ARBA00004177"/>
    </source>
</evidence>
<feature type="region of interest" description="Disordered" evidence="14">
    <location>
        <begin position="1048"/>
        <end position="1089"/>
    </location>
</feature>
<proteinExistence type="predicted"/>
<dbReference type="Proteomes" id="UP000419144">
    <property type="component" value="Unassembled WGS sequence"/>
</dbReference>
<evidence type="ECO:0000313" key="18">
    <source>
        <dbReference type="Proteomes" id="UP000419144"/>
    </source>
</evidence>
<evidence type="ECO:0000259" key="15">
    <source>
        <dbReference type="PROSITE" id="PS50178"/>
    </source>
</evidence>
<dbReference type="Pfam" id="PF01504">
    <property type="entry name" value="PIP5K"/>
    <property type="match status" value="2"/>
</dbReference>
<evidence type="ECO:0000256" key="11">
    <source>
        <dbReference type="ARBA" id="ARBA00022840"/>
    </source>
</evidence>
<dbReference type="FunFam" id="3.30.40.10:FF:000510">
    <property type="entry name" value="Phosphatidylinositol 3,5-kinase"/>
    <property type="match status" value="1"/>
</dbReference>
<dbReference type="GO" id="GO:0008270">
    <property type="term" value="F:zinc ion binding"/>
    <property type="evidence" value="ECO:0007669"/>
    <property type="project" value="UniProtKB-KW"/>
</dbReference>
<dbReference type="SUPFAM" id="SSF57903">
    <property type="entry name" value="FYVE/PHD zinc finger"/>
    <property type="match status" value="1"/>
</dbReference>
<dbReference type="Gene3D" id="3.50.7.10">
    <property type="entry name" value="GroEL"/>
    <property type="match status" value="1"/>
</dbReference>
<dbReference type="GO" id="GO:0000285">
    <property type="term" value="F:1-phosphatidylinositol-3-phosphate 5-kinase activity"/>
    <property type="evidence" value="ECO:0007669"/>
    <property type="project" value="InterPro"/>
</dbReference>
<dbReference type="PROSITE" id="PS51455">
    <property type="entry name" value="PIPK"/>
    <property type="match status" value="1"/>
</dbReference>
<keyword evidence="10" id="KW-0862">Zinc</keyword>
<gene>
    <name evidence="17" type="ORF">LtaPh_2709100</name>
</gene>
<dbReference type="InterPro" id="IPR027483">
    <property type="entry name" value="PInositol-4-P-4/5-kinase_C_sf"/>
</dbReference>